<accession>A0ABQ4X367</accession>
<organism evidence="1 2">
    <name type="scientific">Tanacetum coccineum</name>
    <dbReference type="NCBI Taxonomy" id="301880"/>
    <lineage>
        <taxon>Eukaryota</taxon>
        <taxon>Viridiplantae</taxon>
        <taxon>Streptophyta</taxon>
        <taxon>Embryophyta</taxon>
        <taxon>Tracheophyta</taxon>
        <taxon>Spermatophyta</taxon>
        <taxon>Magnoliopsida</taxon>
        <taxon>eudicotyledons</taxon>
        <taxon>Gunneridae</taxon>
        <taxon>Pentapetalae</taxon>
        <taxon>asterids</taxon>
        <taxon>campanulids</taxon>
        <taxon>Asterales</taxon>
        <taxon>Asteraceae</taxon>
        <taxon>Asteroideae</taxon>
        <taxon>Anthemideae</taxon>
        <taxon>Anthemidinae</taxon>
        <taxon>Tanacetum</taxon>
    </lineage>
</organism>
<evidence type="ECO:0000313" key="2">
    <source>
        <dbReference type="Proteomes" id="UP001151760"/>
    </source>
</evidence>
<sequence>MITTELKKENAEGRGKANQIIHDVDLKYAENNKDVLDGMEFDLSIDATDSTLARFYQVLMQASGRQEKFGPHLDLTFHPTLITPLSQPLDAITTATTIIPLGFGTHGQVNENPSGVISASHI</sequence>
<evidence type="ECO:0000313" key="1">
    <source>
        <dbReference type="EMBL" id="GJS59654.1"/>
    </source>
</evidence>
<keyword evidence="2" id="KW-1185">Reference proteome</keyword>
<protein>
    <submittedName>
        <fullName evidence="1">Uncharacterized protein</fullName>
    </submittedName>
</protein>
<gene>
    <name evidence="1" type="ORF">Tco_0654438</name>
</gene>
<reference evidence="1" key="1">
    <citation type="journal article" date="2022" name="Int. J. Mol. Sci.">
        <title>Draft Genome of Tanacetum Coccineum: Genomic Comparison of Closely Related Tanacetum-Family Plants.</title>
        <authorList>
            <person name="Yamashiro T."/>
            <person name="Shiraishi A."/>
            <person name="Nakayama K."/>
            <person name="Satake H."/>
        </authorList>
    </citation>
    <scope>NUCLEOTIDE SEQUENCE</scope>
</reference>
<proteinExistence type="predicted"/>
<dbReference type="EMBL" id="BQNB010009165">
    <property type="protein sequence ID" value="GJS59654.1"/>
    <property type="molecule type" value="Genomic_DNA"/>
</dbReference>
<reference evidence="1" key="2">
    <citation type="submission" date="2022-01" db="EMBL/GenBank/DDBJ databases">
        <authorList>
            <person name="Yamashiro T."/>
            <person name="Shiraishi A."/>
            <person name="Satake H."/>
            <person name="Nakayama K."/>
        </authorList>
    </citation>
    <scope>NUCLEOTIDE SEQUENCE</scope>
</reference>
<name>A0ABQ4X367_9ASTR</name>
<dbReference type="Proteomes" id="UP001151760">
    <property type="component" value="Unassembled WGS sequence"/>
</dbReference>
<comment type="caution">
    <text evidence="1">The sequence shown here is derived from an EMBL/GenBank/DDBJ whole genome shotgun (WGS) entry which is preliminary data.</text>
</comment>